<evidence type="ECO:0000313" key="2">
    <source>
        <dbReference type="Proteomes" id="UP000597444"/>
    </source>
</evidence>
<comment type="caution">
    <text evidence="1">The sequence shown here is derived from an EMBL/GenBank/DDBJ whole genome shotgun (WGS) entry which is preliminary data.</text>
</comment>
<organism evidence="1 2">
    <name type="scientific">Reticulibacter mediterranei</name>
    <dbReference type="NCBI Taxonomy" id="2778369"/>
    <lineage>
        <taxon>Bacteria</taxon>
        <taxon>Bacillati</taxon>
        <taxon>Chloroflexota</taxon>
        <taxon>Ktedonobacteria</taxon>
        <taxon>Ktedonobacterales</taxon>
        <taxon>Reticulibacteraceae</taxon>
        <taxon>Reticulibacter</taxon>
    </lineage>
</organism>
<protein>
    <submittedName>
        <fullName evidence="1">Uncharacterized protein</fullName>
    </submittedName>
</protein>
<proteinExistence type="predicted"/>
<sequence length="53" mass="5866">MGYLIGHIAPNTGETAPNTGETAPTARDWRYYAMIERNINNSSSKGNSFYGRN</sequence>
<dbReference type="AlphaFoldDB" id="A0A8J3ILC6"/>
<evidence type="ECO:0000313" key="1">
    <source>
        <dbReference type="EMBL" id="GHO92835.1"/>
    </source>
</evidence>
<keyword evidence="2" id="KW-1185">Reference proteome</keyword>
<name>A0A8J3ILC6_9CHLR</name>
<dbReference type="Proteomes" id="UP000597444">
    <property type="component" value="Unassembled WGS sequence"/>
</dbReference>
<dbReference type="EMBL" id="BNJK01000001">
    <property type="protein sequence ID" value="GHO92835.1"/>
    <property type="molecule type" value="Genomic_DNA"/>
</dbReference>
<reference evidence="1" key="1">
    <citation type="submission" date="2020-10" db="EMBL/GenBank/DDBJ databases">
        <title>Taxonomic study of unclassified bacteria belonging to the class Ktedonobacteria.</title>
        <authorList>
            <person name="Yabe S."/>
            <person name="Wang C.M."/>
            <person name="Zheng Y."/>
            <person name="Sakai Y."/>
            <person name="Cavaletti L."/>
            <person name="Monciardini P."/>
            <person name="Donadio S."/>
        </authorList>
    </citation>
    <scope>NUCLEOTIDE SEQUENCE</scope>
    <source>
        <strain evidence="1">ID150040</strain>
    </source>
</reference>
<gene>
    <name evidence="1" type="ORF">KSF_028830</name>
</gene>
<accession>A0A8J3ILC6</accession>